<feature type="non-terminal residue" evidence="5">
    <location>
        <position position="97"/>
    </location>
</feature>
<keyword evidence="1" id="KW-0479">Metal-binding</keyword>
<reference evidence="5" key="1">
    <citation type="journal article" date="2014" name="Front. Microbiol.">
        <title>High frequency of phylogenetically diverse reductive dehalogenase-homologous genes in deep subseafloor sedimentary metagenomes.</title>
        <authorList>
            <person name="Kawai M."/>
            <person name="Futagami T."/>
            <person name="Toyoda A."/>
            <person name="Takaki Y."/>
            <person name="Nishi S."/>
            <person name="Hori S."/>
            <person name="Arai W."/>
            <person name="Tsubouchi T."/>
            <person name="Morono Y."/>
            <person name="Uchiyama I."/>
            <person name="Ito T."/>
            <person name="Fujiyama A."/>
            <person name="Inagaki F."/>
            <person name="Takami H."/>
        </authorList>
    </citation>
    <scope>NUCLEOTIDE SEQUENCE</scope>
    <source>
        <strain evidence="5">Expedition CK06-06</strain>
    </source>
</reference>
<dbReference type="InterPro" id="IPR001841">
    <property type="entry name" value="Znf_RING"/>
</dbReference>
<evidence type="ECO:0000256" key="2">
    <source>
        <dbReference type="ARBA" id="ARBA00022771"/>
    </source>
</evidence>
<accession>X0V4R5</accession>
<dbReference type="GO" id="GO:0061630">
    <property type="term" value="F:ubiquitin protein ligase activity"/>
    <property type="evidence" value="ECO:0007669"/>
    <property type="project" value="TreeGrafter"/>
</dbReference>
<dbReference type="AlphaFoldDB" id="X0V4R5"/>
<evidence type="ECO:0000259" key="4">
    <source>
        <dbReference type="PROSITE" id="PS50089"/>
    </source>
</evidence>
<dbReference type="Gene3D" id="3.30.40.10">
    <property type="entry name" value="Zinc/RING finger domain, C3HC4 (zinc finger)"/>
    <property type="match status" value="1"/>
</dbReference>
<evidence type="ECO:0000313" key="5">
    <source>
        <dbReference type="EMBL" id="GAF95640.1"/>
    </source>
</evidence>
<evidence type="ECO:0000256" key="1">
    <source>
        <dbReference type="ARBA" id="ARBA00022723"/>
    </source>
</evidence>
<organism evidence="5">
    <name type="scientific">marine sediment metagenome</name>
    <dbReference type="NCBI Taxonomy" id="412755"/>
    <lineage>
        <taxon>unclassified sequences</taxon>
        <taxon>metagenomes</taxon>
        <taxon>ecological metagenomes</taxon>
    </lineage>
</organism>
<evidence type="ECO:0000256" key="3">
    <source>
        <dbReference type="ARBA" id="ARBA00022833"/>
    </source>
</evidence>
<sequence length="97" mass="11783">MCEIQKKDLICPVCHEIMVNPRLYECGHTLCERCMMEMDKEENNKHENIYVAVTYKCPVCRRKTHIPYLYRPKNIFLMKILENNEEYRSKLNEFTFS</sequence>
<keyword evidence="3" id="KW-0862">Zinc</keyword>
<dbReference type="PANTHER" id="PTHR25462">
    <property type="entry name" value="BONUS, ISOFORM C-RELATED"/>
    <property type="match status" value="1"/>
</dbReference>
<dbReference type="Pfam" id="PF13445">
    <property type="entry name" value="zf-RING_UBOX"/>
    <property type="match status" value="1"/>
</dbReference>
<dbReference type="PROSITE" id="PS00518">
    <property type="entry name" value="ZF_RING_1"/>
    <property type="match status" value="1"/>
</dbReference>
<comment type="caution">
    <text evidence="5">The sequence shown here is derived from an EMBL/GenBank/DDBJ whole genome shotgun (WGS) entry which is preliminary data.</text>
</comment>
<name>X0V4R5_9ZZZZ</name>
<dbReference type="GO" id="GO:0008270">
    <property type="term" value="F:zinc ion binding"/>
    <property type="evidence" value="ECO:0007669"/>
    <property type="project" value="UniProtKB-KW"/>
</dbReference>
<protein>
    <recommendedName>
        <fullName evidence="4">RING-type domain-containing protein</fullName>
    </recommendedName>
</protein>
<dbReference type="InterPro" id="IPR047153">
    <property type="entry name" value="TRIM45/56/19-like"/>
</dbReference>
<proteinExistence type="predicted"/>
<dbReference type="SUPFAM" id="SSF57850">
    <property type="entry name" value="RING/U-box"/>
    <property type="match status" value="1"/>
</dbReference>
<dbReference type="InterPro" id="IPR017907">
    <property type="entry name" value="Znf_RING_CS"/>
</dbReference>
<keyword evidence="2" id="KW-0863">Zinc-finger</keyword>
<gene>
    <name evidence="5" type="ORF">S01H1_21542</name>
</gene>
<dbReference type="PANTHER" id="PTHR25462:SF296">
    <property type="entry name" value="MEIOTIC P26, ISOFORM F"/>
    <property type="match status" value="1"/>
</dbReference>
<dbReference type="SMART" id="SM00184">
    <property type="entry name" value="RING"/>
    <property type="match status" value="1"/>
</dbReference>
<dbReference type="InterPro" id="IPR027370">
    <property type="entry name" value="Znf-RING_euk"/>
</dbReference>
<dbReference type="EMBL" id="BARS01011962">
    <property type="protein sequence ID" value="GAF95640.1"/>
    <property type="molecule type" value="Genomic_DNA"/>
</dbReference>
<dbReference type="PROSITE" id="PS50089">
    <property type="entry name" value="ZF_RING_2"/>
    <property type="match status" value="1"/>
</dbReference>
<feature type="domain" description="RING-type" evidence="4">
    <location>
        <begin position="11"/>
        <end position="61"/>
    </location>
</feature>
<dbReference type="InterPro" id="IPR013083">
    <property type="entry name" value="Znf_RING/FYVE/PHD"/>
</dbReference>